<feature type="domain" description="Carboxyltransferase" evidence="4">
    <location>
        <begin position="23"/>
        <end position="298"/>
    </location>
</feature>
<keyword evidence="6" id="KW-1185">Reference proteome</keyword>
<keyword evidence="1" id="KW-0547">Nucleotide-binding</keyword>
<evidence type="ECO:0000256" key="1">
    <source>
        <dbReference type="ARBA" id="ARBA00022741"/>
    </source>
</evidence>
<keyword evidence="3" id="KW-0067">ATP-binding</keyword>
<sequence>MIEVARPGLQTTVQDAGRFGHRALGVGQAGAADAGALRLANLLVGNPPGCAALEITLLGPTLRFTRGALAALAGADPGALLNGRRVKPGQPFDIKAGSTLQLPRCRHGARCYLAFAGGLEVTEVLGSASTDLGAGFGHALQRGDRLRLRTPRPPRLGRVRWWAEPPEDRQRMGLPAEVLRILPDADAALPADLTALEWQVDGRSSRKALRLQGPALAIESAAERVSAPVAPGDVQILPDGEPLLLGVEAQTVGGYPLLGRVIRADRDRLGQLRPGDSVRFLLVDRAAADAAWRSLQAGWFRLETALAARRAGAG</sequence>
<dbReference type="SMART" id="SM00797">
    <property type="entry name" value="AHS2"/>
    <property type="match status" value="1"/>
</dbReference>
<dbReference type="InterPro" id="IPR052708">
    <property type="entry name" value="PxpC"/>
</dbReference>
<dbReference type="EMBL" id="JALNMH010000008">
    <property type="protein sequence ID" value="MCK7594144.1"/>
    <property type="molecule type" value="Genomic_DNA"/>
</dbReference>
<comment type="caution">
    <text evidence="5">The sequence shown here is derived from an EMBL/GenBank/DDBJ whole genome shotgun (WGS) entry which is preliminary data.</text>
</comment>
<dbReference type="PANTHER" id="PTHR43309">
    <property type="entry name" value="5-OXOPROLINASE SUBUNIT C"/>
    <property type="match status" value="1"/>
</dbReference>
<gene>
    <name evidence="5" type="ORF">M0G41_10720</name>
</gene>
<proteinExistence type="predicted"/>
<dbReference type="InterPro" id="IPR003778">
    <property type="entry name" value="CT_A_B"/>
</dbReference>
<dbReference type="Gene3D" id="2.40.100.10">
    <property type="entry name" value="Cyclophilin-like"/>
    <property type="match status" value="1"/>
</dbReference>
<dbReference type="SUPFAM" id="SSF50891">
    <property type="entry name" value="Cyclophilin-like"/>
    <property type="match status" value="1"/>
</dbReference>
<dbReference type="RefSeq" id="WP_248209192.1">
    <property type="nucleotide sequence ID" value="NZ_JALNMH010000008.1"/>
</dbReference>
<reference evidence="5" key="1">
    <citation type="submission" date="2022-04" db="EMBL/GenBank/DDBJ databases">
        <title>Lysobacter sp. CAU 1642 isolated from sea sand.</title>
        <authorList>
            <person name="Kim W."/>
        </authorList>
    </citation>
    <scope>NUCLEOTIDE SEQUENCE</scope>
    <source>
        <strain evidence="5">CAU 1642</strain>
    </source>
</reference>
<dbReference type="Pfam" id="PF02626">
    <property type="entry name" value="CT_A_B"/>
    <property type="match status" value="1"/>
</dbReference>
<dbReference type="PANTHER" id="PTHR43309:SF3">
    <property type="entry name" value="5-OXOPROLINASE SUBUNIT C"/>
    <property type="match status" value="1"/>
</dbReference>
<protein>
    <submittedName>
        <fullName evidence="5">Biotin-dependent carboxyltransferase family protein</fullName>
    </submittedName>
</protein>
<evidence type="ECO:0000259" key="4">
    <source>
        <dbReference type="SMART" id="SM00797"/>
    </source>
</evidence>
<keyword evidence="2" id="KW-0378">Hydrolase</keyword>
<evidence type="ECO:0000313" key="6">
    <source>
        <dbReference type="Proteomes" id="UP001431449"/>
    </source>
</evidence>
<evidence type="ECO:0000256" key="2">
    <source>
        <dbReference type="ARBA" id="ARBA00022801"/>
    </source>
</evidence>
<evidence type="ECO:0000256" key="3">
    <source>
        <dbReference type="ARBA" id="ARBA00022840"/>
    </source>
</evidence>
<dbReference type="Proteomes" id="UP001431449">
    <property type="component" value="Unassembled WGS sequence"/>
</dbReference>
<evidence type="ECO:0000313" key="5">
    <source>
        <dbReference type="EMBL" id="MCK7594144.1"/>
    </source>
</evidence>
<name>A0ABT0GHX3_9GAMM</name>
<accession>A0ABT0GHX3</accession>
<dbReference type="InterPro" id="IPR029000">
    <property type="entry name" value="Cyclophilin-like_dom_sf"/>
</dbReference>
<organism evidence="5 6">
    <name type="scientific">Pseudomarimonas salicorniae</name>
    <dbReference type="NCBI Taxonomy" id="2933270"/>
    <lineage>
        <taxon>Bacteria</taxon>
        <taxon>Pseudomonadati</taxon>
        <taxon>Pseudomonadota</taxon>
        <taxon>Gammaproteobacteria</taxon>
        <taxon>Lysobacterales</taxon>
        <taxon>Lysobacteraceae</taxon>
        <taxon>Pseudomarimonas</taxon>
    </lineage>
</organism>